<dbReference type="Gene3D" id="3.40.50.720">
    <property type="entry name" value="NAD(P)-binding Rossmann-like Domain"/>
    <property type="match status" value="1"/>
</dbReference>
<evidence type="ECO:0000256" key="1">
    <source>
        <dbReference type="ARBA" id="ARBA00005725"/>
    </source>
</evidence>
<accession>A0A9P4LKK2</accession>
<dbReference type="SUPFAM" id="SSF51735">
    <property type="entry name" value="NAD(P)-binding Rossmann-fold domains"/>
    <property type="match status" value="1"/>
</dbReference>
<comment type="similarity">
    <text evidence="1">Belongs to the NmrA-type oxidoreductase family. Isoflavone reductase subfamily.</text>
</comment>
<dbReference type="PANTHER" id="PTHR47706">
    <property type="entry name" value="NMRA-LIKE FAMILY PROTEIN"/>
    <property type="match status" value="1"/>
</dbReference>
<dbReference type="Gene3D" id="3.90.25.10">
    <property type="entry name" value="UDP-galactose 4-epimerase, domain 1"/>
    <property type="match status" value="1"/>
</dbReference>
<dbReference type="Pfam" id="PF05368">
    <property type="entry name" value="NmrA"/>
    <property type="match status" value="1"/>
</dbReference>
<dbReference type="InterPro" id="IPR051609">
    <property type="entry name" value="NmrA/Isoflavone_reductase-like"/>
</dbReference>
<dbReference type="PANTHER" id="PTHR47706:SF4">
    <property type="entry name" value="NMRA-LIKE DOMAIN-CONTAINING PROTEIN"/>
    <property type="match status" value="1"/>
</dbReference>
<dbReference type="InterPro" id="IPR036291">
    <property type="entry name" value="NAD(P)-bd_dom_sf"/>
</dbReference>
<evidence type="ECO:0000256" key="3">
    <source>
        <dbReference type="ARBA" id="ARBA00023002"/>
    </source>
</evidence>
<dbReference type="InterPro" id="IPR008030">
    <property type="entry name" value="NmrA-like"/>
</dbReference>
<reference evidence="5" key="1">
    <citation type="journal article" date="2020" name="Stud. Mycol.">
        <title>101 Dothideomycetes genomes: a test case for predicting lifestyles and emergence of pathogens.</title>
        <authorList>
            <person name="Haridas S."/>
            <person name="Albert R."/>
            <person name="Binder M."/>
            <person name="Bloem J."/>
            <person name="Labutti K."/>
            <person name="Salamov A."/>
            <person name="Andreopoulos B."/>
            <person name="Baker S."/>
            <person name="Barry K."/>
            <person name="Bills G."/>
            <person name="Bluhm B."/>
            <person name="Cannon C."/>
            <person name="Castanera R."/>
            <person name="Culley D."/>
            <person name="Daum C."/>
            <person name="Ezra D."/>
            <person name="Gonzalez J."/>
            <person name="Henrissat B."/>
            <person name="Kuo A."/>
            <person name="Liang C."/>
            <person name="Lipzen A."/>
            <person name="Lutzoni F."/>
            <person name="Magnuson J."/>
            <person name="Mondo S."/>
            <person name="Nolan M."/>
            <person name="Ohm R."/>
            <person name="Pangilinan J."/>
            <person name="Park H.-J."/>
            <person name="Ramirez L."/>
            <person name="Alfaro M."/>
            <person name="Sun H."/>
            <person name="Tritt A."/>
            <person name="Yoshinaga Y."/>
            <person name="Zwiers L.-H."/>
            <person name="Turgeon B."/>
            <person name="Goodwin S."/>
            <person name="Spatafora J."/>
            <person name="Crous P."/>
            <person name="Grigoriev I."/>
        </authorList>
    </citation>
    <scope>NUCLEOTIDE SEQUENCE</scope>
    <source>
        <strain evidence="5">CBS 110217</strain>
    </source>
</reference>
<dbReference type="EMBL" id="ML978214">
    <property type="protein sequence ID" value="KAF2028305.1"/>
    <property type="molecule type" value="Genomic_DNA"/>
</dbReference>
<organism evidence="5 6">
    <name type="scientific">Setomelanomma holmii</name>
    <dbReference type="NCBI Taxonomy" id="210430"/>
    <lineage>
        <taxon>Eukaryota</taxon>
        <taxon>Fungi</taxon>
        <taxon>Dikarya</taxon>
        <taxon>Ascomycota</taxon>
        <taxon>Pezizomycotina</taxon>
        <taxon>Dothideomycetes</taxon>
        <taxon>Pleosporomycetidae</taxon>
        <taxon>Pleosporales</taxon>
        <taxon>Pleosporineae</taxon>
        <taxon>Phaeosphaeriaceae</taxon>
        <taxon>Setomelanomma</taxon>
    </lineage>
</organism>
<evidence type="ECO:0000313" key="5">
    <source>
        <dbReference type="EMBL" id="KAF2028305.1"/>
    </source>
</evidence>
<proteinExistence type="inferred from homology"/>
<keyword evidence="3" id="KW-0560">Oxidoreductase</keyword>
<keyword evidence="2" id="KW-0521">NADP</keyword>
<gene>
    <name evidence="5" type="ORF">EK21DRAFT_101909</name>
</gene>
<evidence type="ECO:0000313" key="6">
    <source>
        <dbReference type="Proteomes" id="UP000799777"/>
    </source>
</evidence>
<protein>
    <submittedName>
        <fullName evidence="5">NAD(P)-binding protein</fullName>
    </submittedName>
</protein>
<name>A0A9P4LKK2_9PLEO</name>
<evidence type="ECO:0000256" key="2">
    <source>
        <dbReference type="ARBA" id="ARBA00022857"/>
    </source>
</evidence>
<keyword evidence="6" id="KW-1185">Reference proteome</keyword>
<feature type="domain" description="NmrA-like" evidence="4">
    <location>
        <begin position="4"/>
        <end position="258"/>
    </location>
</feature>
<dbReference type="OrthoDB" id="10000533at2759"/>
<dbReference type="AlphaFoldDB" id="A0A9P4LKK2"/>
<sequence>MASEIIAVAGGSGKLGRAIVDQLNAHGGYKVFILGREANTSKSKEIGAQILAVDYSNPDALVATLETNSIDTVISTLGSTFGIDPELALIAAADKSKVTRRYIPSLWGIRYTPEVSALLPIGQLKRSILDTLAASGLEYTSVINGLFMDYYGLPHVRSYLHPFPLAIDVASNTAGIPGSGDVPVTFTYTFDIGRFAALLLQKPQWERESVTVGDKLTWNEFLAVAEEVKGVKFDVTYDKLETLKQGKVTELPGHVVLYPFFPKEALQGLAAVFGLLMEEGHFDLGGEVGGGEFETKKVRELVTEAWSGKA</sequence>
<evidence type="ECO:0000259" key="4">
    <source>
        <dbReference type="Pfam" id="PF05368"/>
    </source>
</evidence>
<comment type="caution">
    <text evidence="5">The sequence shown here is derived from an EMBL/GenBank/DDBJ whole genome shotgun (WGS) entry which is preliminary data.</text>
</comment>
<dbReference type="Proteomes" id="UP000799777">
    <property type="component" value="Unassembled WGS sequence"/>
</dbReference>
<dbReference type="GO" id="GO:0016491">
    <property type="term" value="F:oxidoreductase activity"/>
    <property type="evidence" value="ECO:0007669"/>
    <property type="project" value="UniProtKB-KW"/>
</dbReference>